<protein>
    <submittedName>
        <fullName evidence="1">Uncharacterized protein</fullName>
    </submittedName>
</protein>
<keyword evidence="2" id="KW-1185">Reference proteome</keyword>
<organism evidence="1 2">
    <name type="scientific">Hermetia illucens</name>
    <name type="common">Black soldier fly</name>
    <dbReference type="NCBI Taxonomy" id="343691"/>
    <lineage>
        <taxon>Eukaryota</taxon>
        <taxon>Metazoa</taxon>
        <taxon>Ecdysozoa</taxon>
        <taxon>Arthropoda</taxon>
        <taxon>Hexapoda</taxon>
        <taxon>Insecta</taxon>
        <taxon>Pterygota</taxon>
        <taxon>Neoptera</taxon>
        <taxon>Endopterygota</taxon>
        <taxon>Diptera</taxon>
        <taxon>Brachycera</taxon>
        <taxon>Stratiomyomorpha</taxon>
        <taxon>Stratiomyidae</taxon>
        <taxon>Hermetiinae</taxon>
        <taxon>Hermetia</taxon>
    </lineage>
</organism>
<dbReference type="Proteomes" id="UP000594454">
    <property type="component" value="Chromosome 5"/>
</dbReference>
<dbReference type="AlphaFoldDB" id="A0A7R8V2Q2"/>
<proteinExistence type="predicted"/>
<evidence type="ECO:0000313" key="1">
    <source>
        <dbReference type="EMBL" id="CAD7091379.1"/>
    </source>
</evidence>
<sequence>MSKLDQGKCRLRLEQCNMYLQTNQLLIRCVVTGSEFCDPEERASFRPSPECVSPAAVAHLELTEGTQR</sequence>
<name>A0A7R8V2Q2_HERIL</name>
<dbReference type="EMBL" id="LR899013">
    <property type="protein sequence ID" value="CAD7091379.1"/>
    <property type="molecule type" value="Genomic_DNA"/>
</dbReference>
<gene>
    <name evidence="1" type="ORF">HERILL_LOCUS13796</name>
</gene>
<reference evidence="1 2" key="1">
    <citation type="submission" date="2020-11" db="EMBL/GenBank/DDBJ databases">
        <authorList>
            <person name="Wallbank WR R."/>
            <person name="Pardo Diaz C."/>
            <person name="Kozak K."/>
            <person name="Martin S."/>
            <person name="Jiggins C."/>
            <person name="Moest M."/>
            <person name="Warren A I."/>
            <person name="Generalovic N T."/>
            <person name="Byers J.R.P. K."/>
            <person name="Montejo-Kovacevich G."/>
            <person name="Yen C E."/>
        </authorList>
    </citation>
    <scope>NUCLEOTIDE SEQUENCE [LARGE SCALE GENOMIC DNA]</scope>
</reference>
<accession>A0A7R8V2Q2</accession>
<dbReference type="InParanoid" id="A0A7R8V2Q2"/>
<evidence type="ECO:0000313" key="2">
    <source>
        <dbReference type="Proteomes" id="UP000594454"/>
    </source>
</evidence>